<comment type="caution">
    <text evidence="3">The sequence shown here is derived from an EMBL/GenBank/DDBJ whole genome shotgun (WGS) entry which is preliminary data.</text>
</comment>
<name>K0SU67_THAOC</name>
<organism evidence="3 4">
    <name type="scientific">Thalassiosira oceanica</name>
    <name type="common">Marine diatom</name>
    <dbReference type="NCBI Taxonomy" id="159749"/>
    <lineage>
        <taxon>Eukaryota</taxon>
        <taxon>Sar</taxon>
        <taxon>Stramenopiles</taxon>
        <taxon>Ochrophyta</taxon>
        <taxon>Bacillariophyta</taxon>
        <taxon>Coscinodiscophyceae</taxon>
        <taxon>Thalassiosirophycidae</taxon>
        <taxon>Thalassiosirales</taxon>
        <taxon>Thalassiosiraceae</taxon>
        <taxon>Thalassiosira</taxon>
    </lineage>
</organism>
<feature type="chain" id="PRO_5003837367" description="RxLR effector protein" evidence="2">
    <location>
        <begin position="19"/>
        <end position="113"/>
    </location>
</feature>
<keyword evidence="4" id="KW-1185">Reference proteome</keyword>
<dbReference type="AlphaFoldDB" id="K0SU67"/>
<evidence type="ECO:0000313" key="3">
    <source>
        <dbReference type="EMBL" id="EJK61772.1"/>
    </source>
</evidence>
<proteinExistence type="predicted"/>
<evidence type="ECO:0008006" key="5">
    <source>
        <dbReference type="Google" id="ProtNLM"/>
    </source>
</evidence>
<gene>
    <name evidence="3" type="ORF">THAOC_17680</name>
</gene>
<reference evidence="3 4" key="1">
    <citation type="journal article" date="2012" name="Genome Biol.">
        <title>Genome and low-iron response of an oceanic diatom adapted to chronic iron limitation.</title>
        <authorList>
            <person name="Lommer M."/>
            <person name="Specht M."/>
            <person name="Roy A.S."/>
            <person name="Kraemer L."/>
            <person name="Andreson R."/>
            <person name="Gutowska M.A."/>
            <person name="Wolf J."/>
            <person name="Bergner S.V."/>
            <person name="Schilhabel M.B."/>
            <person name="Klostermeier U.C."/>
            <person name="Beiko R.G."/>
            <person name="Rosenstiel P."/>
            <person name="Hippler M."/>
            <person name="Laroche J."/>
        </authorList>
    </citation>
    <scope>NUCLEOTIDE SEQUENCE [LARGE SCALE GENOMIC DNA]</scope>
    <source>
        <strain evidence="3 4">CCMP1005</strain>
    </source>
</reference>
<dbReference type="Proteomes" id="UP000266841">
    <property type="component" value="Unassembled WGS sequence"/>
</dbReference>
<feature type="region of interest" description="Disordered" evidence="1">
    <location>
        <begin position="21"/>
        <end position="113"/>
    </location>
</feature>
<dbReference type="EMBL" id="AGNL01019511">
    <property type="protein sequence ID" value="EJK61772.1"/>
    <property type="molecule type" value="Genomic_DNA"/>
</dbReference>
<accession>K0SU67</accession>
<feature type="signal peptide" evidence="2">
    <location>
        <begin position="1"/>
        <end position="18"/>
    </location>
</feature>
<evidence type="ECO:0000313" key="4">
    <source>
        <dbReference type="Proteomes" id="UP000266841"/>
    </source>
</evidence>
<feature type="compositionally biased region" description="Basic and acidic residues" evidence="1">
    <location>
        <begin position="21"/>
        <end position="35"/>
    </location>
</feature>
<evidence type="ECO:0000256" key="1">
    <source>
        <dbReference type="SAM" id="MobiDB-lite"/>
    </source>
</evidence>
<sequence>MVAISVLAIVALGTLVSSEVHQDDGNFVGHSDRRLVRSLKSTKRGKGKKRQSKAKSGKSKGAKSYPTANPTSRPTSDPSPPEQSQLKQDIAAATSKRATDRQSYGWVDENERN</sequence>
<feature type="compositionally biased region" description="Basic residues" evidence="1">
    <location>
        <begin position="36"/>
        <end position="61"/>
    </location>
</feature>
<protein>
    <recommendedName>
        <fullName evidence="5">RxLR effector protein</fullName>
    </recommendedName>
</protein>
<evidence type="ECO:0000256" key="2">
    <source>
        <dbReference type="SAM" id="SignalP"/>
    </source>
</evidence>
<keyword evidence="2" id="KW-0732">Signal</keyword>